<protein>
    <submittedName>
        <fullName evidence="1">Phospholipase</fullName>
    </submittedName>
</protein>
<dbReference type="GO" id="GO:0016788">
    <property type="term" value="F:hydrolase activity, acting on ester bonds"/>
    <property type="evidence" value="ECO:0007669"/>
    <property type="project" value="InterPro"/>
</dbReference>
<sequence length="387" mass="40614">MRLLSLALAALLAACGDGGPETRAVRVAGDSLSDSGTFGFKATVQGSSLADTWIWTDHVAHAVGVAPPCPRYLAANANQVAPNTDPAFADCRSNAVVRARINVPPDMAAGDDSPFSILQQLEDLSATRYDPDELLLLDGGGNDLADLMRGFLTLGSELQGLVPFADTRFVKLLGELGIVPASAAATDLAQAGAQYMAALADRFSAQIRVQALERGAQRVVLLNLPDLVRTPYFQAMLAAVAQANGGGNAGQAAALQVQAMADGWIQAFNTRLQAGFAAEARVAVVDFHAALQQWVTPPAVAGQPNRYGFSNTTTPACAPTGTDAMGLPSYFLGSCLAADLSHQLPQAALNPGWWTGHVFADDFHGGPRTNQLMAELVLDALRSRGWY</sequence>
<accession>A0A2S9K563</accession>
<dbReference type="InterPro" id="IPR036514">
    <property type="entry name" value="SGNH_hydro_sf"/>
</dbReference>
<organism evidence="1 2">
    <name type="scientific">Malikia granosa</name>
    <dbReference type="NCBI Taxonomy" id="263067"/>
    <lineage>
        <taxon>Bacteria</taxon>
        <taxon>Pseudomonadati</taxon>
        <taxon>Pseudomonadota</taxon>
        <taxon>Betaproteobacteria</taxon>
        <taxon>Burkholderiales</taxon>
        <taxon>Comamonadaceae</taxon>
        <taxon>Malikia</taxon>
    </lineage>
</organism>
<dbReference type="PROSITE" id="PS51257">
    <property type="entry name" value="PROKAR_LIPOPROTEIN"/>
    <property type="match status" value="1"/>
</dbReference>
<dbReference type="InterPro" id="IPR001087">
    <property type="entry name" value="GDSL"/>
</dbReference>
<reference evidence="1 2" key="1">
    <citation type="submission" date="2018-03" db="EMBL/GenBank/DDBJ databases">
        <title>Comparative genomics illustrates the genes involved in a hyperalkaliphilic mechanisms of Serpentinomonas isolated from highly-alkaline calcium-rich serpentinized springs.</title>
        <authorList>
            <person name="Suzuki S."/>
            <person name="Ishii S."/>
            <person name="Walworth N."/>
            <person name="Bird L."/>
            <person name="Kuenen J.G."/>
            <person name="Nealson K.H."/>
        </authorList>
    </citation>
    <scope>NUCLEOTIDE SEQUENCE [LARGE SCALE GENOMIC DNA]</scope>
    <source>
        <strain evidence="1 2">P1</strain>
    </source>
</reference>
<dbReference type="EMBL" id="PVLQ01000027">
    <property type="protein sequence ID" value="PRD65537.1"/>
    <property type="molecule type" value="Genomic_DNA"/>
</dbReference>
<evidence type="ECO:0000313" key="1">
    <source>
        <dbReference type="EMBL" id="PRD65537.1"/>
    </source>
</evidence>
<dbReference type="SUPFAM" id="SSF52266">
    <property type="entry name" value="SGNH hydrolase"/>
    <property type="match status" value="1"/>
</dbReference>
<keyword evidence="2" id="KW-1185">Reference proteome</keyword>
<proteinExistence type="predicted"/>
<dbReference type="AlphaFoldDB" id="A0A2S9K563"/>
<dbReference type="Pfam" id="PF00657">
    <property type="entry name" value="Lipase_GDSL"/>
    <property type="match status" value="1"/>
</dbReference>
<comment type="caution">
    <text evidence="1">The sequence shown here is derived from an EMBL/GenBank/DDBJ whole genome shotgun (WGS) entry which is preliminary data.</text>
</comment>
<evidence type="ECO:0000313" key="2">
    <source>
        <dbReference type="Proteomes" id="UP000238589"/>
    </source>
</evidence>
<name>A0A2S9K563_9BURK</name>
<dbReference type="Gene3D" id="3.40.50.1110">
    <property type="entry name" value="SGNH hydrolase"/>
    <property type="match status" value="1"/>
</dbReference>
<dbReference type="Proteomes" id="UP000238589">
    <property type="component" value="Unassembled WGS sequence"/>
</dbReference>
<gene>
    <name evidence="1" type="ORF">C6P64_08130</name>
</gene>